<dbReference type="AlphaFoldDB" id="X1CYR0"/>
<organism evidence="1">
    <name type="scientific">marine sediment metagenome</name>
    <dbReference type="NCBI Taxonomy" id="412755"/>
    <lineage>
        <taxon>unclassified sequences</taxon>
        <taxon>metagenomes</taxon>
        <taxon>ecological metagenomes</taxon>
    </lineage>
</organism>
<proteinExistence type="predicted"/>
<gene>
    <name evidence="1" type="ORF">S01H4_61690</name>
</gene>
<reference evidence="1" key="1">
    <citation type="journal article" date="2014" name="Front. Microbiol.">
        <title>High frequency of phylogenetically diverse reductive dehalogenase-homologous genes in deep subseafloor sedimentary metagenomes.</title>
        <authorList>
            <person name="Kawai M."/>
            <person name="Futagami T."/>
            <person name="Toyoda A."/>
            <person name="Takaki Y."/>
            <person name="Nishi S."/>
            <person name="Hori S."/>
            <person name="Arai W."/>
            <person name="Tsubouchi T."/>
            <person name="Morono Y."/>
            <person name="Uchiyama I."/>
            <person name="Ito T."/>
            <person name="Fujiyama A."/>
            <person name="Inagaki F."/>
            <person name="Takami H."/>
        </authorList>
    </citation>
    <scope>NUCLEOTIDE SEQUENCE</scope>
    <source>
        <strain evidence="1">Expedition CK06-06</strain>
    </source>
</reference>
<sequence length="67" mass="7433">MDDIFAVQDEIAQAIVSALKVTLTGDDQATIQSRETTSVEAYNKYLLGRHLWNQRSPESLLAATKPL</sequence>
<protein>
    <submittedName>
        <fullName evidence="1">Uncharacterized protein</fullName>
    </submittedName>
</protein>
<accession>X1CYR0</accession>
<name>X1CYR0_9ZZZZ</name>
<dbReference type="EMBL" id="BART01036637">
    <property type="protein sequence ID" value="GAH12977.1"/>
    <property type="molecule type" value="Genomic_DNA"/>
</dbReference>
<comment type="caution">
    <text evidence="1">The sequence shown here is derived from an EMBL/GenBank/DDBJ whole genome shotgun (WGS) entry which is preliminary data.</text>
</comment>
<evidence type="ECO:0000313" key="1">
    <source>
        <dbReference type="EMBL" id="GAH12977.1"/>
    </source>
</evidence>
<feature type="non-terminal residue" evidence="1">
    <location>
        <position position="67"/>
    </location>
</feature>